<dbReference type="EMBL" id="CP099489">
    <property type="protein sequence ID" value="USQ80726.1"/>
    <property type="molecule type" value="Genomic_DNA"/>
</dbReference>
<sequence>MSAPADGVAGGLDRLRAALQETGVEFADGTREGELVVTLPGERKLKTVCSLVVGVNAVSVQAFVIRRPDENHEKFYTSLLRRNLRLPGMAYAIDGSGDVYLTGRLPLAAIDAASIDRLLGTVLTACDEPFNELLVIGFLTSMRTEWRWRLSRGESTANLEAFRHLLEGTEDVTGESEGHGTH</sequence>
<proteinExistence type="predicted"/>
<evidence type="ECO:0000313" key="2">
    <source>
        <dbReference type="Proteomes" id="UP001056455"/>
    </source>
</evidence>
<evidence type="ECO:0000313" key="1">
    <source>
        <dbReference type="EMBL" id="USQ80726.1"/>
    </source>
</evidence>
<dbReference type="Proteomes" id="UP001056455">
    <property type="component" value="Chromosome"/>
</dbReference>
<dbReference type="Pfam" id="PF10722">
    <property type="entry name" value="YbjN"/>
    <property type="match status" value="1"/>
</dbReference>
<reference evidence="1" key="1">
    <citation type="submission" date="2022-06" db="EMBL/GenBank/DDBJ databases">
        <title>Ornithinimicrobium HY1793.</title>
        <authorList>
            <person name="Huang Y."/>
        </authorList>
    </citation>
    <scope>NUCLEOTIDE SEQUENCE</scope>
    <source>
        <strain evidence="1">HY1793</strain>
    </source>
</reference>
<protein>
    <submittedName>
        <fullName evidence="1">YbjN domain-containing protein</fullName>
    </submittedName>
</protein>
<keyword evidence="2" id="KW-1185">Reference proteome</keyword>
<dbReference type="RefSeq" id="WP_252594108.1">
    <property type="nucleotide sequence ID" value="NZ_CP099489.1"/>
</dbReference>
<organism evidence="1 2">
    <name type="scientific">Ornithinimicrobium faecis</name>
    <dbReference type="NCBI Taxonomy" id="2934158"/>
    <lineage>
        <taxon>Bacteria</taxon>
        <taxon>Bacillati</taxon>
        <taxon>Actinomycetota</taxon>
        <taxon>Actinomycetes</taxon>
        <taxon>Micrococcales</taxon>
        <taxon>Ornithinimicrobiaceae</taxon>
        <taxon>Ornithinimicrobium</taxon>
    </lineage>
</organism>
<accession>A0ABY4YVC9</accession>
<dbReference type="InterPro" id="IPR019660">
    <property type="entry name" value="Put_sensory_transdc_reg_YbjN"/>
</dbReference>
<name>A0ABY4YVC9_9MICO</name>
<dbReference type="SUPFAM" id="SSF69635">
    <property type="entry name" value="Type III secretory system chaperone-like"/>
    <property type="match status" value="1"/>
</dbReference>
<dbReference type="Gene3D" id="3.30.1460.10">
    <property type="match status" value="1"/>
</dbReference>
<gene>
    <name evidence="1" type="ORF">NF556_03445</name>
</gene>